<reference evidence="1" key="1">
    <citation type="submission" date="2021-02" db="EMBL/GenBank/DDBJ databases">
        <authorList>
            <person name="Dougan E. K."/>
            <person name="Rhodes N."/>
            <person name="Thang M."/>
            <person name="Chan C."/>
        </authorList>
    </citation>
    <scope>NUCLEOTIDE SEQUENCE</scope>
</reference>
<dbReference type="Proteomes" id="UP000601435">
    <property type="component" value="Unassembled WGS sequence"/>
</dbReference>
<comment type="caution">
    <text evidence="1">The sequence shown here is derived from an EMBL/GenBank/DDBJ whole genome shotgun (WGS) entry which is preliminary data.</text>
</comment>
<protein>
    <submittedName>
        <fullName evidence="1">Uncharacterized protein</fullName>
    </submittedName>
</protein>
<accession>A0A812J1H4</accession>
<name>A0A812J1H4_9DINO</name>
<keyword evidence="2" id="KW-1185">Reference proteome</keyword>
<sequence length="78" mass="8702">MSGRPGSVPPGLTIVKGPGRVEDDRDFLLNCLKDGAEFEIVLDFNSLDKRKVIDVRWLSQPVDVSSMKSTFLNFFGSR</sequence>
<dbReference type="EMBL" id="CAJNJA010005366">
    <property type="protein sequence ID" value="CAE7188972.1"/>
    <property type="molecule type" value="Genomic_DNA"/>
</dbReference>
<dbReference type="OrthoDB" id="473724at2759"/>
<evidence type="ECO:0000313" key="1">
    <source>
        <dbReference type="EMBL" id="CAE7188972.1"/>
    </source>
</evidence>
<proteinExistence type="predicted"/>
<organism evidence="1 2">
    <name type="scientific">Symbiodinium necroappetens</name>
    <dbReference type="NCBI Taxonomy" id="1628268"/>
    <lineage>
        <taxon>Eukaryota</taxon>
        <taxon>Sar</taxon>
        <taxon>Alveolata</taxon>
        <taxon>Dinophyceae</taxon>
        <taxon>Suessiales</taxon>
        <taxon>Symbiodiniaceae</taxon>
        <taxon>Symbiodinium</taxon>
    </lineage>
</organism>
<evidence type="ECO:0000313" key="2">
    <source>
        <dbReference type="Proteomes" id="UP000601435"/>
    </source>
</evidence>
<gene>
    <name evidence="1" type="ORF">SNEC2469_LOCUS1033</name>
</gene>
<dbReference type="AlphaFoldDB" id="A0A812J1H4"/>